<dbReference type="InterPro" id="IPR043775">
    <property type="entry name" value="DUF5717_N"/>
</dbReference>
<evidence type="ECO:0000259" key="1">
    <source>
        <dbReference type="Pfam" id="PF18983"/>
    </source>
</evidence>
<dbReference type="RefSeq" id="WP_154429552.1">
    <property type="nucleotide sequence ID" value="NZ_VUNI01000007.1"/>
</dbReference>
<proteinExistence type="predicted"/>
<gene>
    <name evidence="3" type="ORF">FYJ75_05965</name>
</gene>
<dbReference type="Pfam" id="PF18983">
    <property type="entry name" value="DUF5717"/>
    <property type="match status" value="1"/>
</dbReference>
<evidence type="ECO:0008006" key="5">
    <source>
        <dbReference type="Google" id="ProtNLM"/>
    </source>
</evidence>
<protein>
    <recommendedName>
        <fullName evidence="5">DUF5717 domain-containing protein</fullName>
    </recommendedName>
</protein>
<feature type="domain" description="DUF5717" evidence="2">
    <location>
        <begin position="1"/>
        <end position="870"/>
    </location>
</feature>
<sequence length="1179" mass="139308">MRRRLRQLAGGRFDFTLPNVSFSADKIDIQVKEGTDHQDEFEMISQSEIPVRGIVYSSNPRMECLTPQFDGEKVRIRYQFHSEGLIEGDIQRGCFTIVCSQKEYSLPFCVTIGKEYPEADFGQLRTLDDFVRLAREKWQEAYRIFYSSAFAALLQKDDEKLLYRAYERALPCNRNMEEFLIGAGRKSPVHFGISRLQFQIQDIEEEQQEKIEIHKEEWGYTQIHIETDADFLTLDRERITTEDFIGNTLLLPVTIRPEYLHAGKNYGSVVLKSNLQTFRVMFEVSGGEKSDLELWKKKRETKEGRCRIAQLYLDYRFKRTVTGVWANESVQILDHLYALNPEEPLYLLMKAQAFIINKQKQEAEWILSQFKRKSTDHRSPVWGYYLYLLTLMQREPSFVDKMTNEIEDIFRENEDSALLFWILTFLREEYCNNPANKLKAILYWIEKGNASPYLYLEAYYLYQQDPYLLHRLNRTEMKIMRWAIRHEALTKELAEQIFDLIPWNDGFDKVIFSLMEAAYQSAPKEEYVEKICSYLIKGQRFETVYHNWYEQGIELNLRLTGLYEAFLLSMDEEELVRIPRIIQMYFQYDSALPYKKLAVLYRNIIAVKEKEPEVYQKYRRSMARFAMEQLEQRHMDDDLSVLYEDMIGLGFINAEIAIALSEIVFTNKLIVKNVDAVRAYIYHEQLEEPQIVPIVNGSAYCSLYGKAYRIVLEDVNGYRITNTDCYRTEALMQPEKYMQKCRASAPENLAYLVYYFEKHPQYGEWNENDEGYFATILSSKELSSIFRKKMLPEIIHYCRGNGKEPQLAAFFKTIDISEYQGENKRLLLELLIEEHMYDLAYEAMGRYGMDQIGSAQRVSLAGYLIEKYEYEKEDVLLDLSYMAFQADKYSETVLEYLSRYYFGPEKTMIGIWDKARQYEVMVRDLEERILTQVLYAGNVTEQSDQVFFDYEKNGGTELIELAYLSYRAYEYFTEGKKIEAPVFKGIENRYLADPELNDACKLALLKYYAESGQVNETELKIEDQLLGEYIKRNMCFAFFRKLDKSLIMKYHLYDKVILEYRAPKGTHVVLHYSRDEDGEDFITEDMPEIFDGIYTKSFIMFFGEMIQYYISEEEGKQIKVSENSRITHNEVYSENDLSRYNLINQMIISNTLQENSALFKDMKEYKILSKTVKQLLTVL</sequence>
<name>A0A6L5YQJ5_9FIRM</name>
<evidence type="ECO:0000313" key="3">
    <source>
        <dbReference type="EMBL" id="MST74585.1"/>
    </source>
</evidence>
<evidence type="ECO:0000313" key="4">
    <source>
        <dbReference type="Proteomes" id="UP000474024"/>
    </source>
</evidence>
<dbReference type="InterPro" id="IPR043774">
    <property type="entry name" value="DUF5717_C"/>
</dbReference>
<reference evidence="3 4" key="1">
    <citation type="submission" date="2019-08" db="EMBL/GenBank/DDBJ databases">
        <title>In-depth cultivation of the pig gut microbiome towards novel bacterial diversity and tailored functional studies.</title>
        <authorList>
            <person name="Wylensek D."/>
            <person name="Hitch T.C.A."/>
            <person name="Clavel T."/>
        </authorList>
    </citation>
    <scope>NUCLEOTIDE SEQUENCE [LARGE SCALE GENOMIC DNA]</scope>
    <source>
        <strain evidence="3 4">MUC/MUC-530-WT-4D</strain>
    </source>
</reference>
<dbReference type="EMBL" id="VUNI01000007">
    <property type="protein sequence ID" value="MST74585.1"/>
    <property type="molecule type" value="Genomic_DNA"/>
</dbReference>
<dbReference type="AlphaFoldDB" id="A0A6L5YQJ5"/>
<organism evidence="3 4">
    <name type="scientific">Roseburia porci</name>
    <dbReference type="NCBI Taxonomy" id="2605790"/>
    <lineage>
        <taxon>Bacteria</taxon>
        <taxon>Bacillati</taxon>
        <taxon>Bacillota</taxon>
        <taxon>Clostridia</taxon>
        <taxon>Lachnospirales</taxon>
        <taxon>Lachnospiraceae</taxon>
        <taxon>Roseburia</taxon>
    </lineage>
</organism>
<dbReference type="Pfam" id="PF18984">
    <property type="entry name" value="DUF5717_N"/>
    <property type="match status" value="1"/>
</dbReference>
<keyword evidence="4" id="KW-1185">Reference proteome</keyword>
<dbReference type="Proteomes" id="UP000474024">
    <property type="component" value="Unassembled WGS sequence"/>
</dbReference>
<evidence type="ECO:0000259" key="2">
    <source>
        <dbReference type="Pfam" id="PF18984"/>
    </source>
</evidence>
<feature type="domain" description="DUF5717" evidence="1">
    <location>
        <begin position="873"/>
        <end position="1175"/>
    </location>
</feature>
<comment type="caution">
    <text evidence="3">The sequence shown here is derived from an EMBL/GenBank/DDBJ whole genome shotgun (WGS) entry which is preliminary data.</text>
</comment>
<accession>A0A6L5YQJ5</accession>